<keyword evidence="3" id="KW-0067">ATP-binding</keyword>
<dbReference type="Gene3D" id="3.40.50.300">
    <property type="entry name" value="P-loop containing nucleotide triphosphate hydrolases"/>
    <property type="match status" value="2"/>
</dbReference>
<dbReference type="SUPFAM" id="SSF52540">
    <property type="entry name" value="P-loop containing nucleoside triphosphate hydrolases"/>
    <property type="match status" value="1"/>
</dbReference>
<evidence type="ECO:0000256" key="5">
    <source>
        <dbReference type="ARBA" id="ARBA00023235"/>
    </source>
</evidence>
<evidence type="ECO:0000256" key="8">
    <source>
        <dbReference type="SAM" id="MobiDB-lite"/>
    </source>
</evidence>
<evidence type="ECO:0000256" key="6">
    <source>
        <dbReference type="ARBA" id="ARBA00034617"/>
    </source>
</evidence>
<feature type="region of interest" description="Disordered" evidence="8">
    <location>
        <begin position="156"/>
        <end position="183"/>
    </location>
</feature>
<keyword evidence="12" id="KW-1185">Reference proteome</keyword>
<sequence>MLGRTVTIQRRPDGFYDCPCGAPPHRLLDWQKMRRLCLLEKHPGDQDRNPYPDEPFERYSQQALAKLQQHFGDEPYTLDEPHNIHCDPNVVEDRDGDVEMENVAVENTDSEVPANGESSRPLPDSIPNSTPYLDGIPPNPVDPILSMMEDVEIANKHDSDSDSSDGESVSDDEEEDHRTDGESDPVILLARWNIFVEPQLHRTVCTACRKLIEYPHMHSHQKKHHFKSRSIPSHLRLPSKESLVLILQSLDAHTPLPIQFSGIPSLEVAATVSGYKCLVEGCNWCYPKVQQMHVHLRKHHPDLVIHPKARVYPAVDLQATEGYRGKKRWFHVIRSTSSVLQVRDTLDKLAVGLDQPPETYRVSDSAQEKPAVLAQTSWDLLLQDVHIRSLRNLVNGSGAPEPHLDLLKTKIHEYYQGIAKALPNANTLTMRHLACEKKGETVPKPFGKLQESKTLTLYARVMSDFVSFFLRSLDVDVTNYPITLHPETRHQLSQLAAKLRDENTSSNELKISIHQTIWSFLCYPTREDSKSDHTCPLTRFLVAYHLLDDAGTFAGPKQLPPTLSQLQWCLRGTAANEIWRRMELEDTDSYSAYQQYVEQYVNDSTPSLFTSLQQNMSFLSALSFNEHEVPSLNFNHDYSVITVYNKPVVVDMLFTGIRDLIATTEQKIVKLFRGMSIAKFLARIDQALVPDKSSQGHWLRDKHEDKSWGYGFIFETLNGFDADRTALYDHLCRDPDLFTVTNKQVIPKTAAIREWLTDVDEVVQALFYLVFVTWGGGARGTEMQHLLYANRNTHTRHFIIVNGVPTIITSYNKTQSIVGAGKLIGRTAAPGVNRLLILVIWQVYFTCSRLSLSVGIEREDAARYLYEMFVLSGRSMTSDKFSKTLGHYTHLTTGARLTLQPFRQMMTALLIYFTQSTFNDPDDPDMKLVHESFGHGVSIGQSRYNVTFLTALTGIPVDGIAKMHIVCFKWQKSAGVLHPALEHNFDATNTNLNPSPTQASLALEAILRSNHRTTLNHVTDTVQASENRTRLFIRDELETHFTVHRDYMRMNPTSTTTWALAPPPRDAIHPRTREILGLVLGNQNTGRATKFTSPQQASIMQSVRSPYHILGVIETGGGKSAAFFGAPYFFPESLFVVVSPLVALTDDLYRRMRMHQFACGKWGEDGFDAMNAQLVLVGAHEAGTQSFQEWIGSPAIKKRLKRVFIDECHKVVTDKKFRSCFRVFEYLTEPGLPITFLSATMLPRSVPALLSSMHINDPKLVHEIHKNTARNIKYNVRKVDGELWMDHIRDYVHERLETMAEEDRGIVYTSTTSEARKLSSHLGCDFYISQVNPDPVLNKRIKKEIVEAWRNGTQRWVVATQAFGLGIDYHAVRHIVHWGPRKIIDFDQETGRAGRDGNPAYSMTFYSQLPLEFDPKDSEDGIDHHGRNEMRVFLETKSCVRLVFDVFGSECHSCHAIDAQECHNCERKAQEPFENLMTEFPRHDLPLAPTTANPLPGSSTTNTRPLTVEMNAKGIVDHHQYIDDQLQVLTRILSAAEATSCADCFVAGITHVDGSPPQNRGTLFSTTLTTTMNIGYTYSTRWPGCYICWVPWREPCGHEPTSAKGTVDRSRYKTTLPRKIPQSFPLSSPQYSRRLNLTNSRTSCIVTRLLENWESRRGPAYDSSGPG</sequence>
<dbReference type="PANTHER" id="PTHR13710">
    <property type="entry name" value="DNA HELICASE RECQ FAMILY MEMBER"/>
    <property type="match status" value="1"/>
</dbReference>
<comment type="similarity">
    <text evidence="1">Belongs to the helicase family. RecQ subfamily.</text>
</comment>
<reference evidence="11 12" key="1">
    <citation type="submission" date="2024-05" db="EMBL/GenBank/DDBJ databases">
        <title>A draft genome resource for the thread blight pathogen Marasmius tenuissimus strain MS-2.</title>
        <authorList>
            <person name="Yulfo-Soto G.E."/>
            <person name="Baruah I.K."/>
            <person name="Amoako-Attah I."/>
            <person name="Bukari Y."/>
            <person name="Meinhardt L.W."/>
            <person name="Bailey B.A."/>
            <person name="Cohen S.P."/>
        </authorList>
    </citation>
    <scope>NUCLEOTIDE SEQUENCE [LARGE SCALE GENOMIC DNA]</scope>
    <source>
        <strain evidence="11 12">MS-2</strain>
    </source>
</reference>
<gene>
    <name evidence="11" type="ORF">AAF712_013948</name>
</gene>
<dbReference type="PROSITE" id="PS51194">
    <property type="entry name" value="HELICASE_CTER"/>
    <property type="match status" value="1"/>
</dbReference>
<organism evidence="11 12">
    <name type="scientific">Marasmius tenuissimus</name>
    <dbReference type="NCBI Taxonomy" id="585030"/>
    <lineage>
        <taxon>Eukaryota</taxon>
        <taxon>Fungi</taxon>
        <taxon>Dikarya</taxon>
        <taxon>Basidiomycota</taxon>
        <taxon>Agaricomycotina</taxon>
        <taxon>Agaricomycetes</taxon>
        <taxon>Agaricomycetidae</taxon>
        <taxon>Agaricales</taxon>
        <taxon>Marasmiineae</taxon>
        <taxon>Marasmiaceae</taxon>
        <taxon>Marasmius</taxon>
    </lineage>
</organism>
<accession>A0ABR2ZCJ8</accession>
<proteinExistence type="inferred from homology"/>
<evidence type="ECO:0000256" key="3">
    <source>
        <dbReference type="ARBA" id="ARBA00022840"/>
    </source>
</evidence>
<feature type="domain" description="Helicase C-terminal" evidence="10">
    <location>
        <begin position="1291"/>
        <end position="1447"/>
    </location>
</feature>
<dbReference type="SMART" id="SM00490">
    <property type="entry name" value="HELICc"/>
    <property type="match status" value="1"/>
</dbReference>
<dbReference type="InterPro" id="IPR027417">
    <property type="entry name" value="P-loop_NTPase"/>
</dbReference>
<dbReference type="InterPro" id="IPR014001">
    <property type="entry name" value="Helicase_ATP-bd"/>
</dbReference>
<evidence type="ECO:0000256" key="7">
    <source>
        <dbReference type="ARBA" id="ARBA00034808"/>
    </source>
</evidence>
<dbReference type="Pfam" id="PF00270">
    <property type="entry name" value="DEAD"/>
    <property type="match status" value="1"/>
</dbReference>
<evidence type="ECO:0000259" key="9">
    <source>
        <dbReference type="PROSITE" id="PS51192"/>
    </source>
</evidence>
<dbReference type="InterPro" id="IPR001650">
    <property type="entry name" value="Helicase_C-like"/>
</dbReference>
<name>A0ABR2ZCJ8_9AGAR</name>
<dbReference type="EC" id="5.6.2.4" evidence="7"/>
<comment type="catalytic activity">
    <reaction evidence="6">
        <text>Couples ATP hydrolysis with the unwinding of duplex DNA by translocating in the 3'-5' direction.</text>
        <dbReference type="EC" id="5.6.2.4"/>
    </reaction>
</comment>
<feature type="compositionally biased region" description="Acidic residues" evidence="8">
    <location>
        <begin position="161"/>
        <end position="175"/>
    </location>
</feature>
<dbReference type="InterPro" id="IPR011545">
    <property type="entry name" value="DEAD/DEAH_box_helicase_dom"/>
</dbReference>
<evidence type="ECO:0000256" key="4">
    <source>
        <dbReference type="ARBA" id="ARBA00023125"/>
    </source>
</evidence>
<feature type="domain" description="Helicase ATP-binding" evidence="9">
    <location>
        <begin position="1100"/>
        <end position="1259"/>
    </location>
</feature>
<keyword evidence="2" id="KW-0547">Nucleotide-binding</keyword>
<comment type="caution">
    <text evidence="11">The sequence shown here is derived from an EMBL/GenBank/DDBJ whole genome shotgun (WGS) entry which is preliminary data.</text>
</comment>
<dbReference type="Proteomes" id="UP001437256">
    <property type="component" value="Unassembled WGS sequence"/>
</dbReference>
<evidence type="ECO:0000256" key="1">
    <source>
        <dbReference type="ARBA" id="ARBA00005446"/>
    </source>
</evidence>
<evidence type="ECO:0000259" key="10">
    <source>
        <dbReference type="PROSITE" id="PS51194"/>
    </source>
</evidence>
<evidence type="ECO:0000313" key="12">
    <source>
        <dbReference type="Proteomes" id="UP001437256"/>
    </source>
</evidence>
<keyword evidence="4" id="KW-0238">DNA-binding</keyword>
<feature type="region of interest" description="Disordered" evidence="8">
    <location>
        <begin position="105"/>
        <end position="144"/>
    </location>
</feature>
<protein>
    <recommendedName>
        <fullName evidence="7">DNA 3'-5' helicase</fullName>
        <ecNumber evidence="7">5.6.2.4</ecNumber>
    </recommendedName>
</protein>
<dbReference type="EMBL" id="JBBXMP010000235">
    <property type="protein sequence ID" value="KAL0059321.1"/>
    <property type="molecule type" value="Genomic_DNA"/>
</dbReference>
<dbReference type="SMART" id="SM00487">
    <property type="entry name" value="DEXDc"/>
    <property type="match status" value="1"/>
</dbReference>
<evidence type="ECO:0000313" key="11">
    <source>
        <dbReference type="EMBL" id="KAL0059321.1"/>
    </source>
</evidence>
<dbReference type="PANTHER" id="PTHR13710:SF105">
    <property type="entry name" value="ATP-DEPENDENT DNA HELICASE Q1"/>
    <property type="match status" value="1"/>
</dbReference>
<dbReference type="PROSITE" id="PS51192">
    <property type="entry name" value="HELICASE_ATP_BIND_1"/>
    <property type="match status" value="1"/>
</dbReference>
<evidence type="ECO:0000256" key="2">
    <source>
        <dbReference type="ARBA" id="ARBA00022741"/>
    </source>
</evidence>
<keyword evidence="5" id="KW-0413">Isomerase</keyword>
<dbReference type="Pfam" id="PF00271">
    <property type="entry name" value="Helicase_C"/>
    <property type="match status" value="1"/>
</dbReference>